<organism evidence="2 3">
    <name type="scientific">Belliella calami</name>
    <dbReference type="NCBI Taxonomy" id="2923436"/>
    <lineage>
        <taxon>Bacteria</taxon>
        <taxon>Pseudomonadati</taxon>
        <taxon>Bacteroidota</taxon>
        <taxon>Cytophagia</taxon>
        <taxon>Cytophagales</taxon>
        <taxon>Cyclobacteriaceae</taxon>
        <taxon>Belliella</taxon>
    </lineage>
</organism>
<proteinExistence type="predicted"/>
<dbReference type="RefSeq" id="WP_241275606.1">
    <property type="nucleotide sequence ID" value="NZ_JAKZGS010000012.1"/>
</dbReference>
<reference evidence="2" key="1">
    <citation type="submission" date="2022-03" db="EMBL/GenBank/DDBJ databases">
        <title>De novo assembled genomes of Belliella spp. (Cyclobacteriaceae) strains.</title>
        <authorList>
            <person name="Szabo A."/>
            <person name="Korponai K."/>
            <person name="Felfoldi T."/>
        </authorList>
    </citation>
    <scope>NUCLEOTIDE SEQUENCE</scope>
    <source>
        <strain evidence="2">DSM 107340</strain>
    </source>
</reference>
<dbReference type="EMBL" id="JAKZGS010000012">
    <property type="protein sequence ID" value="MCH7399103.1"/>
    <property type="molecule type" value="Genomic_DNA"/>
</dbReference>
<sequence>MTKEETTKTKNTGIDIGRFKKGSDSLLKSLKGENYFFELDTDIFDFRTDNPETFTKGHGIFWQLYQDTSERIVRHHLYVPNTKKQLRIYLVEAEYRNKEHLEKVISKLEKTMNDSINAPDSDDYQKWRLSPISDYVIASDYKMYWLNGAYPYSNREFLKFIDCLKNNIDTTTFKGRIICLFGKDCENENVP</sequence>
<comment type="caution">
    <text evidence="2">The sequence shown here is derived from an EMBL/GenBank/DDBJ whole genome shotgun (WGS) entry which is preliminary data.</text>
</comment>
<dbReference type="Proteomes" id="UP001165488">
    <property type="component" value="Unassembled WGS sequence"/>
</dbReference>
<gene>
    <name evidence="2" type="ORF">MM236_13950</name>
</gene>
<evidence type="ECO:0000313" key="3">
    <source>
        <dbReference type="Proteomes" id="UP001165488"/>
    </source>
</evidence>
<evidence type="ECO:0000313" key="2">
    <source>
        <dbReference type="EMBL" id="MCH7399103.1"/>
    </source>
</evidence>
<name>A0ABS9URF7_9BACT</name>
<feature type="coiled-coil region" evidence="1">
    <location>
        <begin position="91"/>
        <end position="118"/>
    </location>
</feature>
<evidence type="ECO:0000256" key="1">
    <source>
        <dbReference type="SAM" id="Coils"/>
    </source>
</evidence>
<protein>
    <submittedName>
        <fullName evidence="2">Uncharacterized protein</fullName>
    </submittedName>
</protein>
<accession>A0ABS9URF7</accession>
<keyword evidence="3" id="KW-1185">Reference proteome</keyword>
<keyword evidence="1" id="KW-0175">Coiled coil</keyword>